<organism evidence="1">
    <name type="scientific">Arundo donax</name>
    <name type="common">Giant reed</name>
    <name type="synonym">Donax arundinaceus</name>
    <dbReference type="NCBI Taxonomy" id="35708"/>
    <lineage>
        <taxon>Eukaryota</taxon>
        <taxon>Viridiplantae</taxon>
        <taxon>Streptophyta</taxon>
        <taxon>Embryophyta</taxon>
        <taxon>Tracheophyta</taxon>
        <taxon>Spermatophyta</taxon>
        <taxon>Magnoliopsida</taxon>
        <taxon>Liliopsida</taxon>
        <taxon>Poales</taxon>
        <taxon>Poaceae</taxon>
        <taxon>PACMAD clade</taxon>
        <taxon>Arundinoideae</taxon>
        <taxon>Arundineae</taxon>
        <taxon>Arundo</taxon>
    </lineage>
</organism>
<proteinExistence type="predicted"/>
<reference evidence="1" key="1">
    <citation type="submission" date="2014-09" db="EMBL/GenBank/DDBJ databases">
        <authorList>
            <person name="Magalhaes I.L.F."/>
            <person name="Oliveira U."/>
            <person name="Santos F.R."/>
            <person name="Vidigal T.H.D.A."/>
            <person name="Brescovit A.D."/>
            <person name="Santos A.J."/>
        </authorList>
    </citation>
    <scope>NUCLEOTIDE SEQUENCE</scope>
    <source>
        <tissue evidence="1">Shoot tissue taken approximately 20 cm above the soil surface</tissue>
    </source>
</reference>
<dbReference type="AlphaFoldDB" id="A0A0A8YLC9"/>
<evidence type="ECO:0000313" key="1">
    <source>
        <dbReference type="EMBL" id="JAD23367.1"/>
    </source>
</evidence>
<reference evidence="1" key="2">
    <citation type="journal article" date="2015" name="Data Brief">
        <title>Shoot transcriptome of the giant reed, Arundo donax.</title>
        <authorList>
            <person name="Barrero R.A."/>
            <person name="Guerrero F.D."/>
            <person name="Moolhuijzen P."/>
            <person name="Goolsby J.A."/>
            <person name="Tidwell J."/>
            <person name="Bellgard S.E."/>
            <person name="Bellgard M.I."/>
        </authorList>
    </citation>
    <scope>NUCLEOTIDE SEQUENCE</scope>
    <source>
        <tissue evidence="1">Shoot tissue taken approximately 20 cm above the soil surface</tissue>
    </source>
</reference>
<accession>A0A0A8YLC9</accession>
<sequence length="52" mass="5894">MRTIRMNRPDFSCQRSLLHTTRSLEQTVSCAPRLRCVMPMPSTPAPKDSSTT</sequence>
<name>A0A0A8YLC9_ARUDO</name>
<protein>
    <submittedName>
        <fullName evidence="1">Uncharacterized protein</fullName>
    </submittedName>
</protein>
<dbReference type="EMBL" id="GBRH01274528">
    <property type="protein sequence ID" value="JAD23367.1"/>
    <property type="molecule type" value="Transcribed_RNA"/>
</dbReference>